<organism evidence="3 4">
    <name type="scientific">Dechloromonas hankyongensis</name>
    <dbReference type="NCBI Taxonomy" id="2908002"/>
    <lineage>
        <taxon>Bacteria</taxon>
        <taxon>Pseudomonadati</taxon>
        <taxon>Pseudomonadota</taxon>
        <taxon>Betaproteobacteria</taxon>
        <taxon>Rhodocyclales</taxon>
        <taxon>Azonexaceae</taxon>
        <taxon>Dechloromonas</taxon>
    </lineage>
</organism>
<reference evidence="3" key="1">
    <citation type="submission" date="2022-01" db="EMBL/GenBank/DDBJ databases">
        <authorList>
            <person name="Jo J.-H."/>
            <person name="Im W.-T."/>
        </authorList>
    </citation>
    <scope>NUCLEOTIDE SEQUENCE</scope>
    <source>
        <strain evidence="3">XY25</strain>
    </source>
</reference>
<dbReference type="GO" id="GO:0008237">
    <property type="term" value="F:metallopeptidase activity"/>
    <property type="evidence" value="ECO:0007669"/>
    <property type="project" value="UniProtKB-KW"/>
</dbReference>
<dbReference type="InterPro" id="IPR003675">
    <property type="entry name" value="Rce1/LyrA-like_dom"/>
</dbReference>
<feature type="transmembrane region" description="Helical" evidence="1">
    <location>
        <begin position="171"/>
        <end position="193"/>
    </location>
</feature>
<keyword evidence="3" id="KW-0645">Protease</keyword>
<keyword evidence="1" id="KW-0812">Transmembrane</keyword>
<keyword evidence="4" id="KW-1185">Reference proteome</keyword>
<dbReference type="EMBL" id="JAKLTN010000002">
    <property type="protein sequence ID" value="MCG2577260.1"/>
    <property type="molecule type" value="Genomic_DNA"/>
</dbReference>
<dbReference type="Proteomes" id="UP001165384">
    <property type="component" value="Unassembled WGS sequence"/>
</dbReference>
<evidence type="ECO:0000313" key="4">
    <source>
        <dbReference type="Proteomes" id="UP001165384"/>
    </source>
</evidence>
<keyword evidence="1" id="KW-0472">Membrane</keyword>
<keyword evidence="3" id="KW-0378">Hydrolase</keyword>
<dbReference type="RefSeq" id="WP_275710154.1">
    <property type="nucleotide sequence ID" value="NZ_JAKLTN010000002.1"/>
</dbReference>
<feature type="domain" description="CAAX prenyl protease 2/Lysostaphin resistance protein A-like" evidence="2">
    <location>
        <begin position="91"/>
        <end position="181"/>
    </location>
</feature>
<comment type="caution">
    <text evidence="3">The sequence shown here is derived from an EMBL/GenBank/DDBJ whole genome shotgun (WGS) entry which is preliminary data.</text>
</comment>
<feature type="transmembrane region" description="Helical" evidence="1">
    <location>
        <begin position="147"/>
        <end position="164"/>
    </location>
</feature>
<keyword evidence="3" id="KW-0482">Metalloprotease</keyword>
<evidence type="ECO:0000256" key="1">
    <source>
        <dbReference type="SAM" id="Phobius"/>
    </source>
</evidence>
<name>A0ABS9K260_9RHOO</name>
<keyword evidence="1" id="KW-1133">Transmembrane helix</keyword>
<evidence type="ECO:0000313" key="3">
    <source>
        <dbReference type="EMBL" id="MCG2577260.1"/>
    </source>
</evidence>
<protein>
    <submittedName>
        <fullName evidence="3">CPBP family intramembrane metalloprotease</fullName>
    </submittedName>
</protein>
<feature type="transmembrane region" description="Helical" evidence="1">
    <location>
        <begin position="95"/>
        <end position="115"/>
    </location>
</feature>
<sequence>MSCPAFFWWECETLRHWIVPQLVGVASICLWLLWRDPDFDRRCLMALPELWRRHLLRIARIFIPGGAALLGWVAWSDEASLFDLPRQQPHQWLALMLLYPLGSVLAQELIFRVFVFHRYRRLFGADSGMVLASSVSFALAHFVLGNLLAPLLSFFGGLLFSLTYRKTRSFAVVALEHWVWGAWLFSVGLGRYFGGN</sequence>
<proteinExistence type="predicted"/>
<feature type="transmembrane region" description="Helical" evidence="1">
    <location>
        <begin position="55"/>
        <end position="75"/>
    </location>
</feature>
<evidence type="ECO:0000259" key="2">
    <source>
        <dbReference type="Pfam" id="PF02517"/>
    </source>
</evidence>
<gene>
    <name evidence="3" type="ORF">LZ012_09670</name>
</gene>
<accession>A0ABS9K260</accession>
<feature type="transmembrane region" description="Helical" evidence="1">
    <location>
        <begin position="17"/>
        <end position="34"/>
    </location>
</feature>
<dbReference type="Pfam" id="PF02517">
    <property type="entry name" value="Rce1-like"/>
    <property type="match status" value="1"/>
</dbReference>